<dbReference type="Pfam" id="PF05362">
    <property type="entry name" value="Lon_C"/>
    <property type="match status" value="1"/>
</dbReference>
<organism evidence="12 13">
    <name type="scientific">Komagataella phaffii (strain GS115 / ATCC 20864)</name>
    <name type="common">Yeast</name>
    <name type="synonym">Pichia pastoris</name>
    <dbReference type="NCBI Taxonomy" id="644223"/>
    <lineage>
        <taxon>Eukaryota</taxon>
        <taxon>Fungi</taxon>
        <taxon>Dikarya</taxon>
        <taxon>Ascomycota</taxon>
        <taxon>Saccharomycotina</taxon>
        <taxon>Pichiomycetes</taxon>
        <taxon>Pichiales</taxon>
        <taxon>Pichiaceae</taxon>
        <taxon>Komagataella</taxon>
    </lineage>
</organism>
<dbReference type="InParanoid" id="C4QWB6"/>
<dbReference type="GO" id="GO:0004252">
    <property type="term" value="F:serine-type endopeptidase activity"/>
    <property type="evidence" value="ECO:0007669"/>
    <property type="project" value="UniProtKB-UniRule"/>
</dbReference>
<dbReference type="SMART" id="SM00382">
    <property type="entry name" value="AAA"/>
    <property type="match status" value="1"/>
</dbReference>
<sequence>MSMGATVSKESTVDLTLPLLQLSPRLLFLPGVVYKTTFKFQEGVNILLRFRDLFDESFSERNDVLGDIARSQKEQQENDYDHIPFLSSNAKKSIGVLKDQLELGGSDDKSLPWVIACLPGFDQSDQDSIATTICQITEVSVVNQDIVLSFEALTRGSLKSKKTISMNESTISVEVDIPFTEVDQTISNKLILTNIDKGLQLLENIKQFLVTYQNDMMNLEDTTMEKNSRLKSAMMILAPLSHLIYATVSSQESTHAYTRLSNQYKSAKKELDSTKNRKSLLKKILKTNDILTSVFPFSMVQKVDVLGAISSSTDRIQTTIDALDFANPLFETYLNVDYVLETWKDFDTKNGKIAANLTRSQLVSNHLKGLRVLIEDIQGTSRRRVSPSQRTRLAPSPNTNSANQAPKAGESDDENKELRDFINNLSKLKISEDGKRLVTKDFNRMTQMQPSSSEYQLLRTYLEIIMDIPWETKNIVKQQIFDLDKAKETLDQDHYGMDSVKDRILEYLAVLKLHDHIKTSNPKQEDEEIKARAPILLLTGPPGVGKTSLGKSIAKALNKKFQRVSLGGLKDESEIKGHRRTYVGAMPGLLTQALRKSQSFDPVILLDEIDKVVDGSQGPGSRVNGDPAAALLEVLDPEQNSNFSDHYIGFPLDLSRVVFICTSNDMSMISAPLRDRMEVIELNGYNYFEKVEIVKQFLLPKQIKRNGLPTNAESPSVVIPDEVIMYIAVNYTREPGIRNLERLIGSICRGKAIEYSSLMSSTQAPGEIPKGYVSKVTVDNLSKYIGIPPELSTGKNMRNDSAISKKYGIVNGLSYNSSGHGSTLVFEMTGIPNSTNTNMITTGRLGDVLTESVKIARTIIRSMFSHNLLQLKDDETSTSGDLLKRFDTTQVHMHVPAGAIQKDGPSAGITITLCLLSVMLEKPVPRDLAMTGEITLRGMVLPIGGVHEKLLGAHLTGTVKRVILPRSNRRDVIQDFISNLEANNRSSRDKLLVDLIKEEESLLSNSNKSERIGVFGLPEKWVQEKLGLQVSYVEEFWDVIQIVWNDQVEIDSTKLHELATKEFARL</sequence>
<dbReference type="InterPro" id="IPR014721">
    <property type="entry name" value="Ribsml_uS5_D2-typ_fold_subgr"/>
</dbReference>
<dbReference type="InterPro" id="IPR027501">
    <property type="entry name" value="Lonp2_euk"/>
</dbReference>
<dbReference type="GO" id="GO:0016485">
    <property type="term" value="P:protein processing"/>
    <property type="evidence" value="ECO:0007669"/>
    <property type="project" value="UniProtKB-UniRule"/>
</dbReference>
<dbReference type="InterPro" id="IPR008269">
    <property type="entry name" value="Lon_proteolytic"/>
</dbReference>
<feature type="coiled-coil region" evidence="9">
    <location>
        <begin position="257"/>
        <end position="284"/>
    </location>
</feature>
<dbReference type="FunFam" id="3.40.50.300:FF:000021">
    <property type="entry name" value="Lon protease homolog"/>
    <property type="match status" value="1"/>
</dbReference>
<accession>C4QWB6</accession>
<keyword evidence="13" id="KW-1185">Reference proteome</keyword>
<dbReference type="GO" id="GO:0004176">
    <property type="term" value="F:ATP-dependent peptidase activity"/>
    <property type="evidence" value="ECO:0007669"/>
    <property type="project" value="UniProtKB-UniRule"/>
</dbReference>
<dbReference type="PROSITE" id="PS51786">
    <property type="entry name" value="LON_PROTEOLYTIC"/>
    <property type="match status" value="1"/>
</dbReference>
<dbReference type="OrthoDB" id="2411602at2759"/>
<feature type="region of interest" description="Disordered" evidence="10">
    <location>
        <begin position="381"/>
        <end position="416"/>
    </location>
</feature>
<evidence type="ECO:0000256" key="5">
    <source>
        <dbReference type="ARBA" id="ARBA00022840"/>
    </source>
</evidence>
<dbReference type="eggNOG" id="KOG2004">
    <property type="taxonomic scope" value="Eukaryota"/>
</dbReference>
<dbReference type="PRINTS" id="PR00830">
    <property type="entry name" value="ENDOLAPTASE"/>
</dbReference>
<dbReference type="InterPro" id="IPR003959">
    <property type="entry name" value="ATPase_AAA_core"/>
</dbReference>
<dbReference type="GO" id="GO:0005524">
    <property type="term" value="F:ATP binding"/>
    <property type="evidence" value="ECO:0007669"/>
    <property type="project" value="UniProtKB-UniRule"/>
</dbReference>
<evidence type="ECO:0000313" key="13">
    <source>
        <dbReference type="Proteomes" id="UP000000314"/>
    </source>
</evidence>
<dbReference type="Gene3D" id="1.20.5.5270">
    <property type="match status" value="1"/>
</dbReference>
<keyword evidence="5 7" id="KW-0067">ATP-binding</keyword>
<dbReference type="EC" id="3.4.21.-" evidence="7"/>
<evidence type="ECO:0000256" key="9">
    <source>
        <dbReference type="SAM" id="Coils"/>
    </source>
</evidence>
<comment type="subcellular location">
    <subcellularLocation>
        <location evidence="7">Peroxisome matrix</location>
    </subcellularLocation>
</comment>
<evidence type="ECO:0000313" key="12">
    <source>
        <dbReference type="EMBL" id="CAY67539.1"/>
    </source>
</evidence>
<keyword evidence="9" id="KW-0175">Coiled coil</keyword>
<evidence type="ECO:0000256" key="2">
    <source>
        <dbReference type="ARBA" id="ARBA00022741"/>
    </source>
</evidence>
<feature type="compositionally biased region" description="Polar residues" evidence="10">
    <location>
        <begin position="386"/>
        <end position="404"/>
    </location>
</feature>
<dbReference type="STRING" id="644223.C4QWB6"/>
<dbReference type="InterPro" id="IPR027417">
    <property type="entry name" value="P-loop_NTPase"/>
</dbReference>
<dbReference type="RefSeq" id="XP_002489820.1">
    <property type="nucleotide sequence ID" value="XM_002489775.1"/>
</dbReference>
<dbReference type="PROSITE" id="PS01046">
    <property type="entry name" value="LON_SER"/>
    <property type="match status" value="1"/>
</dbReference>
<dbReference type="AlphaFoldDB" id="C4QWB6"/>
<dbReference type="GO" id="GO:0006515">
    <property type="term" value="P:protein quality control for misfolded or incompletely synthesized proteins"/>
    <property type="evidence" value="ECO:0007669"/>
    <property type="project" value="UniProtKB-UniRule"/>
</dbReference>
<dbReference type="Gene3D" id="1.10.8.60">
    <property type="match status" value="1"/>
</dbReference>
<comment type="catalytic activity">
    <reaction evidence="6">
        <text>Hydrolysis of proteins in presence of ATP.</text>
        <dbReference type="EC" id="3.4.21.53"/>
    </reaction>
</comment>
<dbReference type="InterPro" id="IPR054594">
    <property type="entry name" value="Lon_lid"/>
</dbReference>
<dbReference type="SUPFAM" id="SSF54211">
    <property type="entry name" value="Ribosomal protein S5 domain 2-like"/>
    <property type="match status" value="1"/>
</dbReference>
<dbReference type="SMR" id="C4QWB6"/>
<dbReference type="GeneID" id="8196678"/>
<keyword evidence="4 7" id="KW-0720">Serine protease</keyword>
<dbReference type="InterPro" id="IPR008268">
    <property type="entry name" value="Peptidase_S16_AS"/>
</dbReference>
<feature type="domain" description="Lon proteolytic" evidence="11">
    <location>
        <begin position="804"/>
        <end position="1046"/>
    </location>
</feature>
<dbReference type="InterPro" id="IPR027065">
    <property type="entry name" value="Lon_Prtase"/>
</dbReference>
<gene>
    <name evidence="12" type="ordered locus">PAS_chr1-1_0174</name>
</gene>
<dbReference type="CDD" id="cd19500">
    <property type="entry name" value="RecA-like_Lon"/>
    <property type="match status" value="1"/>
</dbReference>
<dbReference type="GO" id="GO:0016887">
    <property type="term" value="F:ATP hydrolysis activity"/>
    <property type="evidence" value="ECO:0007669"/>
    <property type="project" value="UniProtKB-UniRule"/>
</dbReference>
<dbReference type="HAMAP" id="MF_03121">
    <property type="entry name" value="lonp2_euk"/>
    <property type="match status" value="1"/>
</dbReference>
<evidence type="ECO:0000256" key="4">
    <source>
        <dbReference type="ARBA" id="ARBA00022825"/>
    </source>
</evidence>
<comment type="function">
    <text evidence="7">ATP-dependent serine protease that mediates the selective degradation of misfolded and unassembled polypeptides in the peroxisomal matrix. Necessary for type 2 peroxisome targeting signal (PTS2)-containing protein processing and facilitates peroxisome matrix protein import.</text>
</comment>
<dbReference type="Pfam" id="PF22667">
    <property type="entry name" value="Lon_lid"/>
    <property type="match status" value="1"/>
</dbReference>
<feature type="binding site" evidence="7">
    <location>
        <begin position="540"/>
        <end position="547"/>
    </location>
    <ligand>
        <name>ATP</name>
        <dbReference type="ChEBI" id="CHEBI:30616"/>
    </ligand>
</feature>
<dbReference type="InterPro" id="IPR003593">
    <property type="entry name" value="AAA+_ATPase"/>
</dbReference>
<keyword evidence="2 7" id="KW-0547">Nucleotide-binding</keyword>
<dbReference type="Pfam" id="PF00004">
    <property type="entry name" value="AAA"/>
    <property type="match status" value="1"/>
</dbReference>
<feature type="short sequence motif" description="Microbody targeting signal" evidence="7">
    <location>
        <begin position="1064"/>
        <end position="1066"/>
    </location>
</feature>
<keyword evidence="3 7" id="KW-0378">Hydrolase</keyword>
<name>C4QWB6_KOMPG</name>
<dbReference type="Gene3D" id="3.40.50.300">
    <property type="entry name" value="P-loop containing nucleotide triphosphate hydrolases"/>
    <property type="match status" value="1"/>
</dbReference>
<dbReference type="HOGENOM" id="CLU_004109_4_0_1"/>
<dbReference type="InterPro" id="IPR020568">
    <property type="entry name" value="Ribosomal_Su5_D2-typ_SF"/>
</dbReference>
<dbReference type="PANTHER" id="PTHR10046">
    <property type="entry name" value="ATP DEPENDENT LON PROTEASE FAMILY MEMBER"/>
    <property type="match status" value="1"/>
</dbReference>
<evidence type="ECO:0000256" key="10">
    <source>
        <dbReference type="SAM" id="MobiDB-lite"/>
    </source>
</evidence>
<evidence type="ECO:0000256" key="3">
    <source>
        <dbReference type="ARBA" id="ARBA00022801"/>
    </source>
</evidence>
<dbReference type="EMBL" id="FN392319">
    <property type="protein sequence ID" value="CAY67539.1"/>
    <property type="molecule type" value="Genomic_DNA"/>
</dbReference>
<reference evidence="12 13" key="1">
    <citation type="journal article" date="2009" name="Nat. Biotechnol.">
        <title>Genome sequence of the recombinant protein production host Pichia pastoris.</title>
        <authorList>
            <person name="De Schutter K."/>
            <person name="Lin Y.C."/>
            <person name="Tiels P."/>
            <person name="Van Hecke A."/>
            <person name="Glinka S."/>
            <person name="Weber-Lehmann J."/>
            <person name="Rouze P."/>
            <person name="Van de Peer Y."/>
            <person name="Callewaert N."/>
        </authorList>
    </citation>
    <scope>NUCLEOTIDE SEQUENCE [LARGE SCALE GENOMIC DNA]</scope>
    <source>
        <strain evidence="13">GS115 / ATCC 20864</strain>
    </source>
</reference>
<protein>
    <recommendedName>
        <fullName evidence="7">Lon protease homolog 2, peroxisomal</fullName>
        <ecNumber evidence="7">3.4.21.-</ecNumber>
    </recommendedName>
</protein>
<dbReference type="GO" id="GO:0016558">
    <property type="term" value="P:protein import into peroxisome matrix"/>
    <property type="evidence" value="ECO:0007669"/>
    <property type="project" value="UniProtKB-UniRule"/>
</dbReference>
<evidence type="ECO:0000256" key="8">
    <source>
        <dbReference type="PROSITE-ProRule" id="PRU01122"/>
    </source>
</evidence>
<comment type="similarity">
    <text evidence="7 8">Belongs to the peptidase S16 family.</text>
</comment>
<proteinExistence type="inferred from homology"/>
<evidence type="ECO:0000256" key="6">
    <source>
        <dbReference type="ARBA" id="ARBA00050665"/>
    </source>
</evidence>
<keyword evidence="1 7" id="KW-0645">Protease</keyword>
<dbReference type="OMA" id="RCMNPVI"/>
<evidence type="ECO:0000256" key="1">
    <source>
        <dbReference type="ARBA" id="ARBA00022670"/>
    </source>
</evidence>
<dbReference type="SUPFAM" id="SSF52540">
    <property type="entry name" value="P-loop containing nucleoside triphosphate hydrolases"/>
    <property type="match status" value="1"/>
</dbReference>
<dbReference type="Proteomes" id="UP000000314">
    <property type="component" value="Chromosome 1"/>
</dbReference>
<dbReference type="Gene3D" id="3.30.230.10">
    <property type="match status" value="1"/>
</dbReference>
<feature type="active site" evidence="7 8">
    <location>
        <position position="906"/>
    </location>
</feature>
<feature type="active site" evidence="7 8">
    <location>
        <position position="949"/>
    </location>
</feature>
<evidence type="ECO:0000256" key="7">
    <source>
        <dbReference type="HAMAP-Rule" id="MF_03121"/>
    </source>
</evidence>
<dbReference type="KEGG" id="ppa:PAS_chr1-1_0174"/>
<dbReference type="GO" id="GO:0005782">
    <property type="term" value="C:peroxisomal matrix"/>
    <property type="evidence" value="ECO:0007669"/>
    <property type="project" value="UniProtKB-SubCell"/>
</dbReference>
<keyword evidence="7" id="KW-0576">Peroxisome</keyword>
<evidence type="ECO:0000259" key="11">
    <source>
        <dbReference type="PROSITE" id="PS51786"/>
    </source>
</evidence>